<dbReference type="InterPro" id="IPR000999">
    <property type="entry name" value="RNase_III_dom"/>
</dbReference>
<comment type="subcellular location">
    <subcellularLocation>
        <location evidence="8">Cytoplasm</location>
    </subcellularLocation>
</comment>
<dbReference type="Gene3D" id="3.30.160.20">
    <property type="match status" value="1"/>
</dbReference>
<keyword evidence="8" id="KW-0698">rRNA processing</keyword>
<evidence type="ECO:0000256" key="6">
    <source>
        <dbReference type="ARBA" id="ARBA00022801"/>
    </source>
</evidence>
<dbReference type="PANTHER" id="PTHR11207:SF0">
    <property type="entry name" value="RIBONUCLEASE 3"/>
    <property type="match status" value="1"/>
</dbReference>
<dbReference type="SMART" id="SM00535">
    <property type="entry name" value="RIBOc"/>
    <property type="match status" value="1"/>
</dbReference>
<dbReference type="PANTHER" id="PTHR11207">
    <property type="entry name" value="RIBONUCLEASE III"/>
    <property type="match status" value="1"/>
</dbReference>
<dbReference type="EC" id="3.1.26.3" evidence="8"/>
<dbReference type="SMART" id="SM00358">
    <property type="entry name" value="DSRM"/>
    <property type="match status" value="1"/>
</dbReference>
<evidence type="ECO:0000256" key="8">
    <source>
        <dbReference type="HAMAP-Rule" id="MF_00104"/>
    </source>
</evidence>
<dbReference type="EMBL" id="BX548174">
    <property type="protein sequence ID" value="CAE20062.1"/>
    <property type="molecule type" value="Genomic_DNA"/>
</dbReference>
<sequence length="249" mass="28697">MDTLIDDKRLEQIIKFLNSLEINSKRFIKIINEKDKLILHTFNEALTHSSANNIVNYEKLEFFGDAVLRLSASDFIERTYKSMSVGSRSELRSQIVSDEWLTELGKKIFIEKVIIKGPKAMGDENSKDTIIAETSEALIGAIYKCFNSINEVNIWLDNFWKKDAELYLQAPHKYNAKSALQEWCQSQGFDLPIYKIYEVSKNHGDPKRFSCEIYINGSKKAFSFGHSHKKAEKNAASILIQKIFQKKKN</sequence>
<evidence type="ECO:0000256" key="2">
    <source>
        <dbReference type="ARBA" id="ARBA00010183"/>
    </source>
</evidence>
<evidence type="ECO:0000313" key="11">
    <source>
        <dbReference type="EMBL" id="CAE20062.1"/>
    </source>
</evidence>
<keyword evidence="8" id="KW-0479">Metal-binding</keyword>
<dbReference type="OrthoDB" id="9805026at2"/>
<comment type="catalytic activity">
    <reaction evidence="1 8">
        <text>Endonucleolytic cleavage to 5'-phosphomonoester.</text>
        <dbReference type="EC" id="3.1.26.3"/>
    </reaction>
</comment>
<dbReference type="Gene3D" id="1.10.1520.10">
    <property type="entry name" value="Ribonuclease III domain"/>
    <property type="match status" value="1"/>
</dbReference>
<gene>
    <name evidence="8 11" type="primary">rnc</name>
    <name evidence="11" type="ordered locus">PMM1603</name>
</gene>
<dbReference type="SUPFAM" id="SSF54768">
    <property type="entry name" value="dsRNA-binding domain-like"/>
    <property type="match status" value="1"/>
</dbReference>
<dbReference type="GO" id="GO:0006397">
    <property type="term" value="P:mRNA processing"/>
    <property type="evidence" value="ECO:0007669"/>
    <property type="project" value="UniProtKB-UniRule"/>
</dbReference>
<dbReference type="KEGG" id="pmm:PMM1603"/>
<proteinExistence type="inferred from homology"/>
<dbReference type="STRING" id="59919.PMM1603"/>
<name>Q7UZQ5_PROMP</name>
<dbReference type="CDD" id="cd10845">
    <property type="entry name" value="DSRM_RNAse_III_family"/>
    <property type="match status" value="1"/>
</dbReference>
<dbReference type="InterPro" id="IPR014720">
    <property type="entry name" value="dsRBD_dom"/>
</dbReference>
<feature type="domain" description="RNase III" evidence="10">
    <location>
        <begin position="24"/>
        <end position="143"/>
    </location>
</feature>
<keyword evidence="8" id="KW-0699">rRNA-binding</keyword>
<dbReference type="HOGENOM" id="CLU_000907_1_3_3"/>
<evidence type="ECO:0000256" key="1">
    <source>
        <dbReference type="ARBA" id="ARBA00000109"/>
    </source>
</evidence>
<dbReference type="GO" id="GO:0003725">
    <property type="term" value="F:double-stranded RNA binding"/>
    <property type="evidence" value="ECO:0007669"/>
    <property type="project" value="TreeGrafter"/>
</dbReference>
<evidence type="ECO:0000256" key="5">
    <source>
        <dbReference type="ARBA" id="ARBA00022759"/>
    </source>
</evidence>
<dbReference type="GO" id="GO:0005737">
    <property type="term" value="C:cytoplasm"/>
    <property type="evidence" value="ECO:0007669"/>
    <property type="project" value="UniProtKB-SubCell"/>
</dbReference>
<dbReference type="Pfam" id="PF00035">
    <property type="entry name" value="dsrm"/>
    <property type="match status" value="1"/>
</dbReference>
<dbReference type="Proteomes" id="UP000001026">
    <property type="component" value="Chromosome"/>
</dbReference>
<reference evidence="11 12" key="1">
    <citation type="journal article" date="2003" name="Nature">
        <title>Genome divergence in two Prochlorococcus ecotypes reflects oceanic niche differentiation.</title>
        <authorList>
            <person name="Rocap G."/>
            <person name="Larimer F.W."/>
            <person name="Lamerdin J.E."/>
            <person name="Malfatti S."/>
            <person name="Chain P."/>
            <person name="Ahlgren N.A."/>
            <person name="Arellano A."/>
            <person name="Coleman M."/>
            <person name="Hauser L."/>
            <person name="Hess W.R."/>
            <person name="Johnson Z.I."/>
            <person name="Land M.L."/>
            <person name="Lindell D."/>
            <person name="Post A.F."/>
            <person name="Regala W."/>
            <person name="Shah M."/>
            <person name="Shaw S.L."/>
            <person name="Steglich C."/>
            <person name="Sullivan M.B."/>
            <person name="Ting C.S."/>
            <person name="Tolonen A."/>
            <person name="Webb E.A."/>
            <person name="Zinser E.R."/>
            <person name="Chisholm S.W."/>
        </authorList>
    </citation>
    <scope>NUCLEOTIDE SEQUENCE [LARGE SCALE GENOMIC DNA]</scope>
    <source>
        <strain evidence="12">CCMP1986 / NIES-2087 / MED4</strain>
    </source>
</reference>
<dbReference type="GO" id="GO:0046872">
    <property type="term" value="F:metal ion binding"/>
    <property type="evidence" value="ECO:0007669"/>
    <property type="project" value="UniProtKB-KW"/>
</dbReference>
<comment type="function">
    <text evidence="8">Digests double-stranded RNA. Involved in the processing of primary rRNA transcript to yield the immediate precursors to the large and small rRNAs (23S and 16S). Processes some mRNAs, and tRNAs when they are encoded in the rRNA operon. Processes pre-crRNA and tracrRNA of type II CRISPR loci if present in the organism.</text>
</comment>
<keyword evidence="5 8" id="KW-0255">Endonuclease</keyword>
<feature type="active site" evidence="8">
    <location>
        <position position="136"/>
    </location>
</feature>
<dbReference type="PROSITE" id="PS50142">
    <property type="entry name" value="RNASE_3_2"/>
    <property type="match status" value="1"/>
</dbReference>
<keyword evidence="7 8" id="KW-0694">RNA-binding</keyword>
<evidence type="ECO:0000313" key="12">
    <source>
        <dbReference type="Proteomes" id="UP000001026"/>
    </source>
</evidence>
<accession>Q7UZQ5</accession>
<feature type="active site" evidence="8">
    <location>
        <position position="65"/>
    </location>
</feature>
<feature type="binding site" evidence="8">
    <location>
        <position position="61"/>
    </location>
    <ligand>
        <name>Mg(2+)</name>
        <dbReference type="ChEBI" id="CHEBI:18420"/>
    </ligand>
</feature>
<dbReference type="SUPFAM" id="SSF69065">
    <property type="entry name" value="RNase III domain-like"/>
    <property type="match status" value="1"/>
</dbReference>
<evidence type="ECO:0000256" key="7">
    <source>
        <dbReference type="ARBA" id="ARBA00022884"/>
    </source>
</evidence>
<dbReference type="GO" id="GO:0004525">
    <property type="term" value="F:ribonuclease III activity"/>
    <property type="evidence" value="ECO:0007669"/>
    <property type="project" value="UniProtKB-UniRule"/>
</dbReference>
<dbReference type="GO" id="GO:0010468">
    <property type="term" value="P:regulation of gene expression"/>
    <property type="evidence" value="ECO:0007669"/>
    <property type="project" value="TreeGrafter"/>
</dbReference>
<keyword evidence="3 8" id="KW-0507">mRNA processing</keyword>
<evidence type="ECO:0000256" key="4">
    <source>
        <dbReference type="ARBA" id="ARBA00022722"/>
    </source>
</evidence>
<comment type="subunit">
    <text evidence="8">Homodimer.</text>
</comment>
<keyword evidence="8" id="KW-0963">Cytoplasm</keyword>
<keyword evidence="8" id="KW-0460">Magnesium</keyword>
<feature type="binding site" evidence="8">
    <location>
        <position position="136"/>
    </location>
    <ligand>
        <name>Mg(2+)</name>
        <dbReference type="ChEBI" id="CHEBI:18420"/>
    </ligand>
</feature>
<comment type="similarity">
    <text evidence="2">Belongs to the ribonuclease III family.</text>
</comment>
<dbReference type="AlphaFoldDB" id="Q7UZQ5"/>
<feature type="domain" description="DRBM" evidence="9">
    <location>
        <begin position="175"/>
        <end position="245"/>
    </location>
</feature>
<keyword evidence="4 8" id="KW-0540">Nuclease</keyword>
<dbReference type="InterPro" id="IPR011907">
    <property type="entry name" value="RNase_III"/>
</dbReference>
<keyword evidence="6 8" id="KW-0378">Hydrolase</keyword>
<organism evidence="11 12">
    <name type="scientific">Prochlorococcus marinus subsp. pastoris (strain CCMP1986 / NIES-2087 / MED4)</name>
    <dbReference type="NCBI Taxonomy" id="59919"/>
    <lineage>
        <taxon>Bacteria</taxon>
        <taxon>Bacillati</taxon>
        <taxon>Cyanobacteriota</taxon>
        <taxon>Cyanophyceae</taxon>
        <taxon>Synechococcales</taxon>
        <taxon>Prochlorococcaceae</taxon>
        <taxon>Prochlorococcus</taxon>
    </lineage>
</organism>
<keyword evidence="8" id="KW-0819">tRNA processing</keyword>
<dbReference type="CDD" id="cd00593">
    <property type="entry name" value="RIBOc"/>
    <property type="match status" value="1"/>
</dbReference>
<dbReference type="InterPro" id="IPR036389">
    <property type="entry name" value="RNase_III_sf"/>
</dbReference>
<dbReference type="GO" id="GO:0008033">
    <property type="term" value="P:tRNA processing"/>
    <property type="evidence" value="ECO:0007669"/>
    <property type="project" value="UniProtKB-KW"/>
</dbReference>
<evidence type="ECO:0000259" key="9">
    <source>
        <dbReference type="PROSITE" id="PS50137"/>
    </source>
</evidence>
<dbReference type="eggNOG" id="COG0571">
    <property type="taxonomic scope" value="Bacteria"/>
</dbReference>
<feature type="binding site" evidence="8">
    <location>
        <position position="133"/>
    </location>
    <ligand>
        <name>Mg(2+)</name>
        <dbReference type="ChEBI" id="CHEBI:18420"/>
    </ligand>
</feature>
<dbReference type="Pfam" id="PF14622">
    <property type="entry name" value="Ribonucleas_3_3"/>
    <property type="match status" value="1"/>
</dbReference>
<evidence type="ECO:0000259" key="10">
    <source>
        <dbReference type="PROSITE" id="PS50142"/>
    </source>
</evidence>
<dbReference type="HAMAP" id="MF_00104">
    <property type="entry name" value="RNase_III"/>
    <property type="match status" value="1"/>
</dbReference>
<dbReference type="GO" id="GO:0006364">
    <property type="term" value="P:rRNA processing"/>
    <property type="evidence" value="ECO:0007669"/>
    <property type="project" value="UniProtKB-UniRule"/>
</dbReference>
<comment type="cofactor">
    <cofactor evidence="8">
        <name>Mg(2+)</name>
        <dbReference type="ChEBI" id="CHEBI:18420"/>
    </cofactor>
</comment>
<dbReference type="GO" id="GO:0019843">
    <property type="term" value="F:rRNA binding"/>
    <property type="evidence" value="ECO:0007669"/>
    <property type="project" value="UniProtKB-KW"/>
</dbReference>
<evidence type="ECO:0000256" key="3">
    <source>
        <dbReference type="ARBA" id="ARBA00022664"/>
    </source>
</evidence>
<protein>
    <recommendedName>
        <fullName evidence="8">Ribonuclease 3</fullName>
        <ecNumber evidence="8">3.1.26.3</ecNumber>
    </recommendedName>
    <alternativeName>
        <fullName evidence="8">Ribonuclease III</fullName>
        <shortName evidence="8">RNase III</shortName>
    </alternativeName>
</protein>
<dbReference type="RefSeq" id="WP_011133231.1">
    <property type="nucleotide sequence ID" value="NC_005072.1"/>
</dbReference>
<dbReference type="PROSITE" id="PS50137">
    <property type="entry name" value="DS_RBD"/>
    <property type="match status" value="1"/>
</dbReference>